<comment type="caution">
    <text evidence="1">The sequence shown here is derived from an EMBL/GenBank/DDBJ whole genome shotgun (WGS) entry which is preliminary data.</text>
</comment>
<sequence length="147" mass="16008">MRAVNVTGTVQVSNPLFAAVDLADAGAAEAERNRLPALALTNDIMGDEYAVENNPDAFAVVYGQILSFMPLLNAMSSSTIDVQSRQTGVLEFIWAYACDAYNHACDTLGDDADRRVPLAYAHVIAGYFRAWGEQMRIEMLLTGRSSQ</sequence>
<dbReference type="Proteomes" id="UP000270342">
    <property type="component" value="Unassembled WGS sequence"/>
</dbReference>
<gene>
    <name evidence="1" type="ORF">D7S86_09660</name>
</gene>
<dbReference type="EMBL" id="RBZU01000003">
    <property type="protein sequence ID" value="RKP56617.1"/>
    <property type="molecule type" value="Genomic_DNA"/>
</dbReference>
<proteinExistence type="predicted"/>
<keyword evidence="2" id="KW-1185">Reference proteome</keyword>
<accession>A0A494Y1N6</accession>
<dbReference type="AlphaFoldDB" id="A0A494Y1N6"/>
<evidence type="ECO:0000313" key="1">
    <source>
        <dbReference type="EMBL" id="RKP56617.1"/>
    </source>
</evidence>
<organism evidence="1 2">
    <name type="scientific">Pararobbsia silviterrae</name>
    <dbReference type="NCBI Taxonomy" id="1792498"/>
    <lineage>
        <taxon>Bacteria</taxon>
        <taxon>Pseudomonadati</taxon>
        <taxon>Pseudomonadota</taxon>
        <taxon>Betaproteobacteria</taxon>
        <taxon>Burkholderiales</taxon>
        <taxon>Burkholderiaceae</taxon>
        <taxon>Pararobbsia</taxon>
    </lineage>
</organism>
<dbReference type="RefSeq" id="WP_121085789.1">
    <property type="nucleotide sequence ID" value="NZ_RBZU01000003.1"/>
</dbReference>
<protein>
    <submittedName>
        <fullName evidence="1">Uncharacterized protein</fullName>
    </submittedName>
</protein>
<name>A0A494Y1N6_9BURK</name>
<evidence type="ECO:0000313" key="2">
    <source>
        <dbReference type="Proteomes" id="UP000270342"/>
    </source>
</evidence>
<reference evidence="1 2" key="1">
    <citation type="submission" date="2018-10" db="EMBL/GenBank/DDBJ databases">
        <title>Robbsia sp. DHC34, isolated from soil.</title>
        <authorList>
            <person name="Gao Z.-H."/>
            <person name="Qiu L.-H."/>
        </authorList>
    </citation>
    <scope>NUCLEOTIDE SEQUENCE [LARGE SCALE GENOMIC DNA]</scope>
    <source>
        <strain evidence="1 2">DHC34</strain>
    </source>
</reference>